<evidence type="ECO:0000313" key="3">
    <source>
        <dbReference type="EMBL" id="ROT77770.1"/>
    </source>
</evidence>
<feature type="transmembrane region" description="Helical" evidence="2">
    <location>
        <begin position="221"/>
        <end position="239"/>
    </location>
</feature>
<proteinExistence type="predicted"/>
<dbReference type="EMBL" id="QCYY01001481">
    <property type="protein sequence ID" value="ROT77770.1"/>
    <property type="molecule type" value="Genomic_DNA"/>
</dbReference>
<evidence type="ECO:0000256" key="2">
    <source>
        <dbReference type="SAM" id="Phobius"/>
    </source>
</evidence>
<feature type="region of interest" description="Disordered" evidence="1">
    <location>
        <begin position="342"/>
        <end position="365"/>
    </location>
</feature>
<keyword evidence="2" id="KW-1133">Transmembrane helix</keyword>
<feature type="transmembrane region" description="Helical" evidence="2">
    <location>
        <begin position="76"/>
        <end position="97"/>
    </location>
</feature>
<organism evidence="3 4">
    <name type="scientific">Penaeus vannamei</name>
    <name type="common">Whiteleg shrimp</name>
    <name type="synonym">Litopenaeus vannamei</name>
    <dbReference type="NCBI Taxonomy" id="6689"/>
    <lineage>
        <taxon>Eukaryota</taxon>
        <taxon>Metazoa</taxon>
        <taxon>Ecdysozoa</taxon>
        <taxon>Arthropoda</taxon>
        <taxon>Crustacea</taxon>
        <taxon>Multicrustacea</taxon>
        <taxon>Malacostraca</taxon>
        <taxon>Eumalacostraca</taxon>
        <taxon>Eucarida</taxon>
        <taxon>Decapoda</taxon>
        <taxon>Dendrobranchiata</taxon>
        <taxon>Penaeoidea</taxon>
        <taxon>Penaeidae</taxon>
        <taxon>Penaeus</taxon>
    </lineage>
</organism>
<name>A0A423TMT7_PENVA</name>
<dbReference type="Proteomes" id="UP000283509">
    <property type="component" value="Unassembled WGS sequence"/>
</dbReference>
<keyword evidence="2" id="KW-0472">Membrane</keyword>
<feature type="compositionally biased region" description="Pro residues" evidence="1">
    <location>
        <begin position="347"/>
        <end position="358"/>
    </location>
</feature>
<feature type="region of interest" description="Disordered" evidence="1">
    <location>
        <begin position="294"/>
        <end position="314"/>
    </location>
</feature>
<gene>
    <name evidence="3" type="ORF">C7M84_003553</name>
</gene>
<sequence>MLMRLIRGGGGGGDRTIYRIIFIAHPRLPPSSGRPPLPFSSSLSSSLLFTLHHSPRLPSPPPFYSLSSIRPRPSSFFVHLVFLLLLPFIHSPPFALLPSSFTSSSLSSLLLTLLHSPSPFLLHHSPRLPSLPPFYSLSSIRPRPSSFFVHLVFSLFLPFIHSPPFALALLPSSLFFPSMFPFPLFLNSSLLPGFLSLASFLPSYSFSLPHLSTSVHPHFLLFLPFLYLIFFHLLASNFFPLSLYSLILRLFYDLSLSILISFPPLPLQFFTEPIPALRHSDPSRCATTLHRLTTPATETERQTTPTNARRGRWNRGGFRGMANSVVECHPRASLSLSLDFASRVTPPATPPSPRPPKPGQSRLIPLNHTLPCTPTAPSLAPSLPAMEGEKC</sequence>
<feature type="transmembrane region" description="Helical" evidence="2">
    <location>
        <begin position="147"/>
        <end position="170"/>
    </location>
</feature>
<protein>
    <submittedName>
        <fullName evidence="3">Uncharacterized protein</fullName>
    </submittedName>
</protein>
<accession>A0A423TMT7</accession>
<dbReference type="AlphaFoldDB" id="A0A423TMT7"/>
<keyword evidence="4" id="KW-1185">Reference proteome</keyword>
<feature type="transmembrane region" description="Helical" evidence="2">
    <location>
        <begin position="182"/>
        <end position="201"/>
    </location>
</feature>
<evidence type="ECO:0000256" key="1">
    <source>
        <dbReference type="SAM" id="MobiDB-lite"/>
    </source>
</evidence>
<comment type="caution">
    <text evidence="3">The sequence shown here is derived from an EMBL/GenBank/DDBJ whole genome shotgun (WGS) entry which is preliminary data.</text>
</comment>
<feature type="transmembrane region" description="Helical" evidence="2">
    <location>
        <begin position="246"/>
        <end position="265"/>
    </location>
</feature>
<evidence type="ECO:0000313" key="4">
    <source>
        <dbReference type="Proteomes" id="UP000283509"/>
    </source>
</evidence>
<keyword evidence="2" id="KW-0812">Transmembrane</keyword>
<feature type="compositionally biased region" description="Low complexity" evidence="1">
    <location>
        <begin position="294"/>
        <end position="306"/>
    </location>
</feature>
<reference evidence="3 4" key="2">
    <citation type="submission" date="2019-01" db="EMBL/GenBank/DDBJ databases">
        <title>The decoding of complex shrimp genome reveals the adaptation for benthos swimmer, frequently molting mechanism and breeding impact on genome.</title>
        <authorList>
            <person name="Sun Y."/>
            <person name="Gao Y."/>
            <person name="Yu Y."/>
        </authorList>
    </citation>
    <scope>NUCLEOTIDE SEQUENCE [LARGE SCALE GENOMIC DNA]</scope>
    <source>
        <tissue evidence="3">Muscle</tissue>
    </source>
</reference>
<reference evidence="3 4" key="1">
    <citation type="submission" date="2018-04" db="EMBL/GenBank/DDBJ databases">
        <authorList>
            <person name="Zhang X."/>
            <person name="Yuan J."/>
            <person name="Li F."/>
            <person name="Xiang J."/>
        </authorList>
    </citation>
    <scope>NUCLEOTIDE SEQUENCE [LARGE SCALE GENOMIC DNA]</scope>
    <source>
        <tissue evidence="3">Muscle</tissue>
    </source>
</reference>